<dbReference type="OMA" id="IKPYGEE"/>
<feature type="domain" description="Translation elongation factor EF1B beta/delta subunit guanine nucleotide exchange" evidence="4">
    <location>
        <begin position="4"/>
        <end position="88"/>
    </location>
</feature>
<dbReference type="GeneID" id="31364269"/>
<dbReference type="RefSeq" id="XP_020430269.1">
    <property type="nucleotide sequence ID" value="XM_020579594.1"/>
</dbReference>
<evidence type="ECO:0000256" key="3">
    <source>
        <dbReference type="ARBA" id="ARBA00022917"/>
    </source>
</evidence>
<dbReference type="CDD" id="cd00292">
    <property type="entry name" value="EF1B"/>
    <property type="match status" value="1"/>
</dbReference>
<dbReference type="Proteomes" id="UP000001396">
    <property type="component" value="Unassembled WGS sequence"/>
</dbReference>
<evidence type="ECO:0000259" key="4">
    <source>
        <dbReference type="SMART" id="SM00888"/>
    </source>
</evidence>
<evidence type="ECO:0000256" key="1">
    <source>
        <dbReference type="ARBA" id="ARBA00007411"/>
    </source>
</evidence>
<keyword evidence="2 5" id="KW-0251">Elongation factor</keyword>
<dbReference type="InParanoid" id="D3BJR3"/>
<accession>D3BJR3</accession>
<dbReference type="FunFam" id="3.30.70.60:FF:000001">
    <property type="entry name" value="Elongation factor 1-beta 1 like"/>
    <property type="match status" value="1"/>
</dbReference>
<sequence>MKEKSAIVFDVRPEDESSDLKLVEQNIRKITKPGLCWGEAKCESLAYNLKHLMISCVVEDSVSVDDLQSQITNFPNVQTVEIESFSKI</sequence>
<dbReference type="GO" id="GO:0005829">
    <property type="term" value="C:cytosol"/>
    <property type="evidence" value="ECO:0007669"/>
    <property type="project" value="TreeGrafter"/>
</dbReference>
<protein>
    <submittedName>
        <fullName evidence="5">Elongation factor 1b-related protein</fullName>
    </submittedName>
</protein>
<proteinExistence type="inferred from homology"/>
<dbReference type="GO" id="GO:0003746">
    <property type="term" value="F:translation elongation factor activity"/>
    <property type="evidence" value="ECO:0007669"/>
    <property type="project" value="UniProtKB-KW"/>
</dbReference>
<evidence type="ECO:0000313" key="6">
    <source>
        <dbReference type="Proteomes" id="UP000001396"/>
    </source>
</evidence>
<gene>
    <name evidence="5" type="ORF">PPL_08792</name>
</gene>
<dbReference type="AlphaFoldDB" id="D3BJR3"/>
<keyword evidence="3" id="KW-0648">Protein biosynthesis</keyword>
<dbReference type="InterPro" id="IPR014717">
    <property type="entry name" value="Transl_elong_EF1B/ribsomal_bS6"/>
</dbReference>
<evidence type="ECO:0000313" key="5">
    <source>
        <dbReference type="EMBL" id="EFA78143.1"/>
    </source>
</evidence>
<dbReference type="GO" id="GO:0005853">
    <property type="term" value="C:eukaryotic translation elongation factor 1 complex"/>
    <property type="evidence" value="ECO:0007669"/>
    <property type="project" value="InterPro"/>
</dbReference>
<dbReference type="STRING" id="670386.D3BJR3"/>
<dbReference type="EMBL" id="ADBJ01000038">
    <property type="protein sequence ID" value="EFA78143.1"/>
    <property type="molecule type" value="Genomic_DNA"/>
</dbReference>
<organism evidence="5 6">
    <name type="scientific">Heterostelium pallidum (strain ATCC 26659 / Pp 5 / PN500)</name>
    <name type="common">Cellular slime mold</name>
    <name type="synonym">Polysphondylium pallidum</name>
    <dbReference type="NCBI Taxonomy" id="670386"/>
    <lineage>
        <taxon>Eukaryota</taxon>
        <taxon>Amoebozoa</taxon>
        <taxon>Evosea</taxon>
        <taxon>Eumycetozoa</taxon>
        <taxon>Dictyostelia</taxon>
        <taxon>Acytosteliales</taxon>
        <taxon>Acytosteliaceae</taxon>
        <taxon>Heterostelium</taxon>
    </lineage>
</organism>
<dbReference type="PANTHER" id="PTHR11595">
    <property type="entry name" value="EF-HAND AND COILED-COIL DOMAIN-CONTAINING FAMILY MEMBER"/>
    <property type="match status" value="1"/>
</dbReference>
<dbReference type="Gene3D" id="3.30.70.60">
    <property type="match status" value="1"/>
</dbReference>
<dbReference type="InterPro" id="IPR014038">
    <property type="entry name" value="EF1B_bsu/dsu_GNE"/>
</dbReference>
<name>D3BJR3_HETP5</name>
<reference evidence="5 6" key="1">
    <citation type="journal article" date="2011" name="Genome Res.">
        <title>Phylogeny-wide analysis of social amoeba genomes highlights ancient origins for complex intercellular communication.</title>
        <authorList>
            <person name="Heidel A.J."/>
            <person name="Lawal H.M."/>
            <person name="Felder M."/>
            <person name="Schilde C."/>
            <person name="Helps N.R."/>
            <person name="Tunggal B."/>
            <person name="Rivero F."/>
            <person name="John U."/>
            <person name="Schleicher M."/>
            <person name="Eichinger L."/>
            <person name="Platzer M."/>
            <person name="Noegel A.A."/>
            <person name="Schaap P."/>
            <person name="Gloeckner G."/>
        </authorList>
    </citation>
    <scope>NUCLEOTIDE SEQUENCE [LARGE SCALE GENOMIC DNA]</scope>
    <source>
        <strain evidence="6">ATCC 26659 / Pp 5 / PN500</strain>
    </source>
</reference>
<comment type="caution">
    <text evidence="5">The sequence shown here is derived from an EMBL/GenBank/DDBJ whole genome shotgun (WGS) entry which is preliminary data.</text>
</comment>
<dbReference type="GO" id="GO:0005085">
    <property type="term" value="F:guanyl-nucleotide exchange factor activity"/>
    <property type="evidence" value="ECO:0007669"/>
    <property type="project" value="TreeGrafter"/>
</dbReference>
<keyword evidence="6" id="KW-1185">Reference proteome</keyword>
<dbReference type="InterPro" id="IPR036219">
    <property type="entry name" value="eEF-1beta-like_sf"/>
</dbReference>
<dbReference type="SUPFAM" id="SSF54984">
    <property type="entry name" value="eEF-1beta-like"/>
    <property type="match status" value="1"/>
</dbReference>
<dbReference type="PANTHER" id="PTHR11595:SF21">
    <property type="entry name" value="ELONGATION FACTOR 1-BETA"/>
    <property type="match status" value="1"/>
</dbReference>
<dbReference type="Pfam" id="PF00736">
    <property type="entry name" value="EF1_GNE"/>
    <property type="match status" value="1"/>
</dbReference>
<dbReference type="InterPro" id="IPR049720">
    <property type="entry name" value="EF1B_bsu/dsu"/>
</dbReference>
<evidence type="ECO:0000256" key="2">
    <source>
        <dbReference type="ARBA" id="ARBA00022768"/>
    </source>
</evidence>
<dbReference type="SMART" id="SM00888">
    <property type="entry name" value="EF1_GNE"/>
    <property type="match status" value="1"/>
</dbReference>
<comment type="similarity">
    <text evidence="1">Belongs to the EF-1-beta/EF-1-delta family.</text>
</comment>